<evidence type="ECO:0000256" key="1">
    <source>
        <dbReference type="ARBA" id="ARBA00004906"/>
    </source>
</evidence>
<evidence type="ECO:0000259" key="3">
    <source>
        <dbReference type="PROSITE" id="PS50097"/>
    </source>
</evidence>
<name>R7WAW9_AEGTA</name>
<evidence type="ECO:0000256" key="2">
    <source>
        <dbReference type="ARBA" id="ARBA00010846"/>
    </source>
</evidence>
<dbReference type="ExpressionAtlas" id="R7WAW9">
    <property type="expression patterns" value="baseline"/>
</dbReference>
<dbReference type="PANTHER" id="PTHR26379">
    <property type="entry name" value="BTB/POZ AND MATH DOMAIN-CONTAINING PROTEIN 1"/>
    <property type="match status" value="1"/>
</dbReference>
<dbReference type="PROSITE" id="PS50097">
    <property type="entry name" value="BTB"/>
    <property type="match status" value="2"/>
</dbReference>
<dbReference type="Gene3D" id="2.60.210.10">
    <property type="entry name" value="Apoptosis, Tumor Necrosis Factor Receptor Associated Protein 2, Chain A"/>
    <property type="match status" value="1"/>
</dbReference>
<dbReference type="Pfam" id="PF00651">
    <property type="entry name" value="BTB"/>
    <property type="match status" value="2"/>
</dbReference>
<dbReference type="EnsemblPlants" id="EMT19426">
    <property type="protein sequence ID" value="EMT19426"/>
    <property type="gene ID" value="F775_25346"/>
</dbReference>
<dbReference type="InterPro" id="IPR011333">
    <property type="entry name" value="SKP1/BTB/POZ_sf"/>
</dbReference>
<feature type="domain" description="BTB" evidence="3">
    <location>
        <begin position="457"/>
        <end position="521"/>
    </location>
</feature>
<organism evidence="4">
    <name type="scientific">Aegilops tauschii</name>
    <name type="common">Tausch's goatgrass</name>
    <name type="synonym">Aegilops squarrosa</name>
    <dbReference type="NCBI Taxonomy" id="37682"/>
    <lineage>
        <taxon>Eukaryota</taxon>
        <taxon>Viridiplantae</taxon>
        <taxon>Streptophyta</taxon>
        <taxon>Embryophyta</taxon>
        <taxon>Tracheophyta</taxon>
        <taxon>Spermatophyta</taxon>
        <taxon>Magnoliopsida</taxon>
        <taxon>Liliopsida</taxon>
        <taxon>Poales</taxon>
        <taxon>Poaceae</taxon>
        <taxon>BOP clade</taxon>
        <taxon>Pooideae</taxon>
        <taxon>Triticodae</taxon>
        <taxon>Triticeae</taxon>
        <taxon>Triticinae</taxon>
        <taxon>Aegilops</taxon>
    </lineage>
</organism>
<dbReference type="SMART" id="SM00225">
    <property type="entry name" value="BTB"/>
    <property type="match status" value="2"/>
</dbReference>
<dbReference type="CDD" id="cd14733">
    <property type="entry name" value="BACK"/>
    <property type="match status" value="1"/>
</dbReference>
<feature type="domain" description="BTB" evidence="3">
    <location>
        <begin position="172"/>
        <end position="239"/>
    </location>
</feature>
<dbReference type="InterPro" id="IPR056423">
    <property type="entry name" value="BACK_BPM_SPOP"/>
</dbReference>
<protein>
    <submittedName>
        <fullName evidence="4">Speckle-type POZ protein-like protein</fullName>
    </submittedName>
</protein>
<evidence type="ECO:0000313" key="4">
    <source>
        <dbReference type="EnsemblPlants" id="EMT19426"/>
    </source>
</evidence>
<accession>R7WAW9</accession>
<dbReference type="PANTHER" id="PTHR26379:SF253">
    <property type="entry name" value="BTB DOMAIN-CONTAINING PROTEIN"/>
    <property type="match status" value="1"/>
</dbReference>
<dbReference type="GO" id="GO:0016567">
    <property type="term" value="P:protein ubiquitination"/>
    <property type="evidence" value="ECO:0007669"/>
    <property type="project" value="InterPro"/>
</dbReference>
<sequence length="586" mass="66818">MASAPQCTASTHRSAVVRGTHEFHIVGYSERRQLHLGPRLHLRCSRSPHIHHPGAAHQNHYQGCHRHGQPSDRRPRGPPAVWRSDAAHRFCRRIFAGMSWKLSLPDAFRGHEERYVTDDDRLTIICTVDILQEDTQTAAETRKCLVSVVPAPTIPRDFQQLLLLLEKYPKLSDVTFLVEATEFRAHRLVLAMRSPVFATELFGDAKESTTSRIRIDDIDASTFRAMIRFIYTDELPMKPINHVESRSPLNNNFKEEYMSLARKLLVAADRYDLERLRLMCENILSECINVATVMKTLLLVRGRQRCYQLQDSCIKYIPSDPDVYNAVRTTKEYEELKETCSSFIIEVGGYDWKINVYPSGYDVEEHISVYLCLCTDPGTATVKSSNRFRIDDPNGKSPSMSHYVGHDGSLTIHCDLDVHKEACTTSTSTTIAKSMIVVPPSNIAWHLEQLMVSGQWSNVTFMVEESKIHAHWLIIAMRSPVLFETVAVETSNWVIRIDDMKAAVLRAVLHFVYTDELLPVDDAVAAEEGPAAACRFRLERMRAMCENLLAHLITKDNVLSMLELAWRHQCEDLKLYCIEFTSLAMK</sequence>
<dbReference type="Pfam" id="PF24570">
    <property type="entry name" value="BACK_BPM_SPOP"/>
    <property type="match status" value="1"/>
</dbReference>
<dbReference type="InterPro" id="IPR045005">
    <property type="entry name" value="BPM1-6"/>
</dbReference>
<dbReference type="InterPro" id="IPR000210">
    <property type="entry name" value="BTB/POZ_dom"/>
</dbReference>
<comment type="pathway">
    <text evidence="1">Protein modification; protein ubiquitination.</text>
</comment>
<dbReference type="InterPro" id="IPR002083">
    <property type="entry name" value="MATH/TRAF_dom"/>
</dbReference>
<dbReference type="Gene3D" id="3.30.710.10">
    <property type="entry name" value="Potassium Channel Kv1.1, Chain A"/>
    <property type="match status" value="2"/>
</dbReference>
<dbReference type="CDD" id="cd00121">
    <property type="entry name" value="MATH"/>
    <property type="match status" value="1"/>
</dbReference>
<dbReference type="SUPFAM" id="SSF54695">
    <property type="entry name" value="POZ domain"/>
    <property type="match status" value="2"/>
</dbReference>
<dbReference type="InterPro" id="IPR008974">
    <property type="entry name" value="TRAF-like"/>
</dbReference>
<reference evidence="4" key="1">
    <citation type="submission" date="2015-06" db="UniProtKB">
        <authorList>
            <consortium name="EnsemblPlants"/>
        </authorList>
    </citation>
    <scope>IDENTIFICATION</scope>
</reference>
<proteinExistence type="inferred from homology"/>
<comment type="similarity">
    <text evidence="2">Belongs to the Tdpoz family.</text>
</comment>
<dbReference type="AlphaFoldDB" id="R7WAW9"/>
<dbReference type="SUPFAM" id="SSF49599">
    <property type="entry name" value="TRAF domain-like"/>
    <property type="match status" value="1"/>
</dbReference>